<dbReference type="EMBL" id="JACDUS010000010">
    <property type="protein sequence ID" value="MBA2882532.1"/>
    <property type="molecule type" value="Genomic_DNA"/>
</dbReference>
<dbReference type="SUPFAM" id="SSF46689">
    <property type="entry name" value="Homeodomain-like"/>
    <property type="match status" value="1"/>
</dbReference>
<dbReference type="InterPro" id="IPR027417">
    <property type="entry name" value="P-loop_NTPase"/>
</dbReference>
<dbReference type="SUPFAM" id="SSF52540">
    <property type="entry name" value="P-loop containing nucleoside triphosphate hydrolases"/>
    <property type="match status" value="1"/>
</dbReference>
<dbReference type="Gene3D" id="3.30.450.20">
    <property type="entry name" value="PAS domain"/>
    <property type="match status" value="1"/>
</dbReference>
<keyword evidence="4" id="KW-0238">DNA-binding</keyword>
<evidence type="ECO:0000259" key="7">
    <source>
        <dbReference type="PROSITE" id="PS50112"/>
    </source>
</evidence>
<dbReference type="InterPro" id="IPR035965">
    <property type="entry name" value="PAS-like_dom_sf"/>
</dbReference>
<keyword evidence="5" id="KW-0804">Transcription</keyword>
<dbReference type="SMART" id="SM00091">
    <property type="entry name" value="PAS"/>
    <property type="match status" value="1"/>
</dbReference>
<protein>
    <submittedName>
        <fullName evidence="8">PAS domain S-box-containing protein</fullName>
    </submittedName>
</protein>
<dbReference type="SUPFAM" id="SSF55785">
    <property type="entry name" value="PYP-like sensor domain (PAS domain)"/>
    <property type="match status" value="1"/>
</dbReference>
<gene>
    <name evidence="8" type="ORF">HNR65_002884</name>
</gene>
<dbReference type="PROSITE" id="PS00676">
    <property type="entry name" value="SIGMA54_INTERACT_2"/>
    <property type="match status" value="1"/>
</dbReference>
<dbReference type="Pfam" id="PF00158">
    <property type="entry name" value="Sigma54_activat"/>
    <property type="match status" value="1"/>
</dbReference>
<dbReference type="InterPro" id="IPR025943">
    <property type="entry name" value="Sigma_54_int_dom_ATP-bd_2"/>
</dbReference>
<dbReference type="InterPro" id="IPR025662">
    <property type="entry name" value="Sigma_54_int_dom_ATP-bd_1"/>
</dbReference>
<dbReference type="PROSITE" id="PS50112">
    <property type="entry name" value="PAS"/>
    <property type="match status" value="1"/>
</dbReference>
<evidence type="ECO:0000313" key="9">
    <source>
        <dbReference type="Proteomes" id="UP000525298"/>
    </source>
</evidence>
<dbReference type="InterPro" id="IPR009057">
    <property type="entry name" value="Homeodomain-like_sf"/>
</dbReference>
<dbReference type="Pfam" id="PF02954">
    <property type="entry name" value="HTH_8"/>
    <property type="match status" value="1"/>
</dbReference>
<dbReference type="InterPro" id="IPR013767">
    <property type="entry name" value="PAS_fold"/>
</dbReference>
<dbReference type="Pfam" id="PF00989">
    <property type="entry name" value="PAS"/>
    <property type="match status" value="1"/>
</dbReference>
<proteinExistence type="predicted"/>
<dbReference type="InterPro" id="IPR025944">
    <property type="entry name" value="Sigma_54_int_dom_CS"/>
</dbReference>
<evidence type="ECO:0000259" key="6">
    <source>
        <dbReference type="PROSITE" id="PS50045"/>
    </source>
</evidence>
<feature type="domain" description="Sigma-54 factor interaction" evidence="6">
    <location>
        <begin position="142"/>
        <end position="371"/>
    </location>
</feature>
<dbReference type="PRINTS" id="PR01590">
    <property type="entry name" value="HTHFIS"/>
</dbReference>
<reference evidence="8 9" key="1">
    <citation type="submission" date="2020-07" db="EMBL/GenBank/DDBJ databases">
        <title>Genomic Encyclopedia of Type Strains, Phase IV (KMG-IV): sequencing the most valuable type-strain genomes for metagenomic binning, comparative biology and taxonomic classification.</title>
        <authorList>
            <person name="Goeker M."/>
        </authorList>
    </citation>
    <scope>NUCLEOTIDE SEQUENCE [LARGE SCALE GENOMIC DNA]</scope>
    <source>
        <strain evidence="8 9">DSM 17721</strain>
    </source>
</reference>
<dbReference type="PANTHER" id="PTHR32071">
    <property type="entry name" value="TRANSCRIPTIONAL REGULATORY PROTEIN"/>
    <property type="match status" value="1"/>
</dbReference>
<dbReference type="Gene3D" id="1.10.10.60">
    <property type="entry name" value="Homeodomain-like"/>
    <property type="match status" value="1"/>
</dbReference>
<evidence type="ECO:0000256" key="4">
    <source>
        <dbReference type="ARBA" id="ARBA00023125"/>
    </source>
</evidence>
<dbReference type="SMART" id="SM00382">
    <property type="entry name" value="AAA"/>
    <property type="match status" value="1"/>
</dbReference>
<evidence type="ECO:0000313" key="8">
    <source>
        <dbReference type="EMBL" id="MBA2882532.1"/>
    </source>
</evidence>
<dbReference type="Gene3D" id="3.40.50.300">
    <property type="entry name" value="P-loop containing nucleotide triphosphate hydrolases"/>
    <property type="match status" value="1"/>
</dbReference>
<dbReference type="InterPro" id="IPR000014">
    <property type="entry name" value="PAS"/>
</dbReference>
<comment type="caution">
    <text evidence="8">The sequence shown here is derived from an EMBL/GenBank/DDBJ whole genome shotgun (WGS) entry which is preliminary data.</text>
</comment>
<dbReference type="GO" id="GO:0006355">
    <property type="term" value="P:regulation of DNA-templated transcription"/>
    <property type="evidence" value="ECO:0007669"/>
    <property type="project" value="InterPro"/>
</dbReference>
<dbReference type="PROSITE" id="PS00688">
    <property type="entry name" value="SIGMA54_INTERACT_3"/>
    <property type="match status" value="1"/>
</dbReference>
<evidence type="ECO:0000256" key="5">
    <source>
        <dbReference type="ARBA" id="ARBA00023163"/>
    </source>
</evidence>
<dbReference type="Proteomes" id="UP000525298">
    <property type="component" value="Unassembled WGS sequence"/>
</dbReference>
<dbReference type="PROSITE" id="PS00675">
    <property type="entry name" value="SIGMA54_INTERACT_1"/>
    <property type="match status" value="1"/>
</dbReference>
<dbReference type="NCBIfam" id="TIGR00229">
    <property type="entry name" value="sensory_box"/>
    <property type="match status" value="1"/>
</dbReference>
<name>A0A7W0CB66_9BACT</name>
<dbReference type="RefSeq" id="WP_181552165.1">
    <property type="nucleotide sequence ID" value="NZ_JACDUS010000010.1"/>
</dbReference>
<keyword evidence="9" id="KW-1185">Reference proteome</keyword>
<dbReference type="FunFam" id="3.40.50.300:FF:000006">
    <property type="entry name" value="DNA-binding transcriptional regulator NtrC"/>
    <property type="match status" value="1"/>
</dbReference>
<dbReference type="Gene3D" id="1.10.8.60">
    <property type="match status" value="1"/>
</dbReference>
<dbReference type="CDD" id="cd00009">
    <property type="entry name" value="AAA"/>
    <property type="match status" value="1"/>
</dbReference>
<keyword evidence="3" id="KW-0805">Transcription regulation</keyword>
<evidence type="ECO:0000256" key="3">
    <source>
        <dbReference type="ARBA" id="ARBA00023015"/>
    </source>
</evidence>
<feature type="domain" description="PAS" evidence="7">
    <location>
        <begin position="10"/>
        <end position="55"/>
    </location>
</feature>
<evidence type="ECO:0000256" key="1">
    <source>
        <dbReference type="ARBA" id="ARBA00022741"/>
    </source>
</evidence>
<organism evidence="8 9">
    <name type="scientific">Desulfosalsimonas propionicica</name>
    <dbReference type="NCBI Taxonomy" id="332175"/>
    <lineage>
        <taxon>Bacteria</taxon>
        <taxon>Pseudomonadati</taxon>
        <taxon>Thermodesulfobacteriota</taxon>
        <taxon>Desulfobacteria</taxon>
        <taxon>Desulfobacterales</taxon>
        <taxon>Desulfosalsimonadaceae</taxon>
        <taxon>Desulfosalsimonas</taxon>
    </lineage>
</organism>
<dbReference type="CDD" id="cd00130">
    <property type="entry name" value="PAS"/>
    <property type="match status" value="1"/>
</dbReference>
<dbReference type="PROSITE" id="PS50045">
    <property type="entry name" value="SIGMA54_INTERACT_4"/>
    <property type="match status" value="1"/>
</dbReference>
<dbReference type="InterPro" id="IPR002078">
    <property type="entry name" value="Sigma_54_int"/>
</dbReference>
<sequence>MDTETTRQISPESAAAILDSISDGVFTIDESWRISEFNRAAEEITGISRQEAIGKPCYEVFRASMCEVDCAMKRTLKTGEPEINRSGFIVDAEGTRIPVSVSTALLRDSAGKIIGGAETFRDLSLVEALRKELSGRYQLGDMVSRSPDMQQIFELAAQVAASTSTVLLRGETGTGKELLARAVHGLSPRNKGPFMAVNCGALPDTLLESELFGYKAGAFTGANQDKPGRFARAQGGTLFLDEIGDISPALQVRLLRVLQEKQVEPLGGTAPIDVDVRVIAATHRDLEKMVEAGEFRQDLFYRINVIKIDIPPLRKRKEDIPLLVDHFIGRFNHIQAKAVKGVTGEAMGLLMTHDYPGNVRELENRIEHAFVLCENGWIEPRHLPEGCGGIKSSGSTAANFQDAVNAFEAQLIREAMRENGYNRLKTARNLGIHKTTLFRKMKSLGIAFPEYDGRNRMAE</sequence>
<dbReference type="GO" id="GO:0005524">
    <property type="term" value="F:ATP binding"/>
    <property type="evidence" value="ECO:0007669"/>
    <property type="project" value="UniProtKB-KW"/>
</dbReference>
<dbReference type="Pfam" id="PF25601">
    <property type="entry name" value="AAA_lid_14"/>
    <property type="match status" value="1"/>
</dbReference>
<keyword evidence="2" id="KW-0067">ATP-binding</keyword>
<dbReference type="AlphaFoldDB" id="A0A7W0CB66"/>
<keyword evidence="1" id="KW-0547">Nucleotide-binding</keyword>
<dbReference type="InterPro" id="IPR002197">
    <property type="entry name" value="HTH_Fis"/>
</dbReference>
<accession>A0A7W0CB66</accession>
<dbReference type="GO" id="GO:0043565">
    <property type="term" value="F:sequence-specific DNA binding"/>
    <property type="evidence" value="ECO:0007669"/>
    <property type="project" value="InterPro"/>
</dbReference>
<evidence type="ECO:0000256" key="2">
    <source>
        <dbReference type="ARBA" id="ARBA00022840"/>
    </source>
</evidence>
<dbReference type="InterPro" id="IPR058031">
    <property type="entry name" value="AAA_lid_NorR"/>
</dbReference>
<dbReference type="InterPro" id="IPR003593">
    <property type="entry name" value="AAA+_ATPase"/>
</dbReference>